<dbReference type="AlphaFoldDB" id="A0AAV4UUV2"/>
<sequence length="106" mass="12036">MTPMDISVWLLLFATPERKVRNGSVRLPYTSHARHLKTAPFPGVILPSLSPESINVHFGSADFDTPPLLTQRQKPRLMFNAFRSKVEICFFSPGDTRGKRGRKKIK</sequence>
<evidence type="ECO:0008006" key="3">
    <source>
        <dbReference type="Google" id="ProtNLM"/>
    </source>
</evidence>
<keyword evidence="2" id="KW-1185">Reference proteome</keyword>
<accession>A0AAV4UUV2</accession>
<organism evidence="1 2">
    <name type="scientific">Caerostris extrusa</name>
    <name type="common">Bark spider</name>
    <name type="synonym">Caerostris bankana</name>
    <dbReference type="NCBI Taxonomy" id="172846"/>
    <lineage>
        <taxon>Eukaryota</taxon>
        <taxon>Metazoa</taxon>
        <taxon>Ecdysozoa</taxon>
        <taxon>Arthropoda</taxon>
        <taxon>Chelicerata</taxon>
        <taxon>Arachnida</taxon>
        <taxon>Araneae</taxon>
        <taxon>Araneomorphae</taxon>
        <taxon>Entelegynae</taxon>
        <taxon>Araneoidea</taxon>
        <taxon>Araneidae</taxon>
        <taxon>Caerostris</taxon>
    </lineage>
</organism>
<dbReference type="EMBL" id="BPLR01013488">
    <property type="protein sequence ID" value="GIY61587.1"/>
    <property type="molecule type" value="Genomic_DNA"/>
</dbReference>
<evidence type="ECO:0000313" key="1">
    <source>
        <dbReference type="EMBL" id="GIY61587.1"/>
    </source>
</evidence>
<evidence type="ECO:0000313" key="2">
    <source>
        <dbReference type="Proteomes" id="UP001054945"/>
    </source>
</evidence>
<gene>
    <name evidence="1" type="ORF">CEXT_181811</name>
</gene>
<protein>
    <recommendedName>
        <fullName evidence="3">Secreted protein</fullName>
    </recommendedName>
</protein>
<reference evidence="1 2" key="1">
    <citation type="submission" date="2021-06" db="EMBL/GenBank/DDBJ databases">
        <title>Caerostris extrusa draft genome.</title>
        <authorList>
            <person name="Kono N."/>
            <person name="Arakawa K."/>
        </authorList>
    </citation>
    <scope>NUCLEOTIDE SEQUENCE [LARGE SCALE GENOMIC DNA]</scope>
</reference>
<name>A0AAV4UUV2_CAEEX</name>
<comment type="caution">
    <text evidence="1">The sequence shown here is derived from an EMBL/GenBank/DDBJ whole genome shotgun (WGS) entry which is preliminary data.</text>
</comment>
<proteinExistence type="predicted"/>
<dbReference type="Proteomes" id="UP001054945">
    <property type="component" value="Unassembled WGS sequence"/>
</dbReference>